<feature type="site" description="Important for beta-aspartyl-AMP intermediate formation" evidence="10">
    <location>
        <position position="367"/>
    </location>
</feature>
<evidence type="ECO:0000256" key="5">
    <source>
        <dbReference type="ARBA" id="ARBA00022840"/>
    </source>
</evidence>
<evidence type="ECO:0000256" key="7">
    <source>
        <dbReference type="ARBA" id="ARBA00048741"/>
    </source>
</evidence>
<keyword evidence="6 8" id="KW-0315">Glutamine amidotransferase</keyword>
<dbReference type="PIRSF" id="PIRSF001589">
    <property type="entry name" value="Asn_synthetase_glu-h"/>
    <property type="match status" value="1"/>
</dbReference>
<dbReference type="PANTHER" id="PTHR43284">
    <property type="entry name" value="ASPARAGINE SYNTHETASE (GLUTAMINE-HYDROLYZING)"/>
    <property type="match status" value="1"/>
</dbReference>
<dbReference type="SUPFAM" id="SSF52402">
    <property type="entry name" value="Adenine nucleotide alpha hydrolases-like"/>
    <property type="match status" value="1"/>
</dbReference>
<feature type="binding site" evidence="9">
    <location>
        <position position="101"/>
    </location>
    <ligand>
        <name>L-glutamine</name>
        <dbReference type="ChEBI" id="CHEBI:58359"/>
    </ligand>
</feature>
<dbReference type="Pfam" id="PF13522">
    <property type="entry name" value="GATase_6"/>
    <property type="match status" value="1"/>
</dbReference>
<keyword evidence="4 9" id="KW-0547">Nucleotide-binding</keyword>
<gene>
    <name evidence="12" type="primary">asnB</name>
    <name evidence="12" type="ORF">ENV52_06615</name>
</gene>
<dbReference type="SUPFAM" id="SSF56235">
    <property type="entry name" value="N-terminal nucleophile aminohydrolases (Ntn hydrolases)"/>
    <property type="match status" value="1"/>
</dbReference>
<comment type="similarity">
    <text evidence="2">Belongs to the asparagine synthetase family.</text>
</comment>
<accession>A0A7V6A335</accession>
<dbReference type="GO" id="GO:0005829">
    <property type="term" value="C:cytosol"/>
    <property type="evidence" value="ECO:0007669"/>
    <property type="project" value="TreeGrafter"/>
</dbReference>
<keyword evidence="8" id="KW-0061">Asparagine biosynthesis</keyword>
<dbReference type="Gene3D" id="3.60.20.10">
    <property type="entry name" value="Glutamine Phosphoribosylpyrophosphate, subunit 1, domain 1"/>
    <property type="match status" value="1"/>
</dbReference>
<dbReference type="GO" id="GO:0005524">
    <property type="term" value="F:ATP binding"/>
    <property type="evidence" value="ECO:0007669"/>
    <property type="project" value="UniProtKB-KW"/>
</dbReference>
<evidence type="ECO:0000256" key="4">
    <source>
        <dbReference type="ARBA" id="ARBA00022741"/>
    </source>
</evidence>
<feature type="binding site" evidence="9">
    <location>
        <position position="293"/>
    </location>
    <ligand>
        <name>ATP</name>
        <dbReference type="ChEBI" id="CHEBI:30616"/>
    </ligand>
</feature>
<dbReference type="InterPro" id="IPR006426">
    <property type="entry name" value="Asn_synth_AEB"/>
</dbReference>
<evidence type="ECO:0000259" key="11">
    <source>
        <dbReference type="PROSITE" id="PS51278"/>
    </source>
</evidence>
<dbReference type="PANTHER" id="PTHR43284:SF1">
    <property type="entry name" value="ASPARAGINE SYNTHETASE"/>
    <property type="match status" value="1"/>
</dbReference>
<evidence type="ECO:0000256" key="6">
    <source>
        <dbReference type="ARBA" id="ARBA00022962"/>
    </source>
</evidence>
<keyword evidence="8" id="KW-0028">Amino-acid biosynthesis</keyword>
<dbReference type="InterPro" id="IPR051786">
    <property type="entry name" value="ASN_synthetase/amidase"/>
</dbReference>
<feature type="active site" description="For GATase activity" evidence="8">
    <location>
        <position position="2"/>
    </location>
</feature>
<evidence type="ECO:0000256" key="2">
    <source>
        <dbReference type="ARBA" id="ARBA00005752"/>
    </source>
</evidence>
<protein>
    <recommendedName>
        <fullName evidence="3">asparagine synthase (glutamine-hydrolyzing)</fullName>
        <ecNumber evidence="3">6.3.5.4</ecNumber>
    </recommendedName>
</protein>
<feature type="domain" description="Glutamine amidotransferase type-2" evidence="11">
    <location>
        <begin position="2"/>
        <end position="214"/>
    </location>
</feature>
<dbReference type="Pfam" id="PF00733">
    <property type="entry name" value="Asn_synthase"/>
    <property type="match status" value="1"/>
</dbReference>
<dbReference type="AlphaFoldDB" id="A0A7V6A335"/>
<name>A0A7V6A335_9BACT</name>
<dbReference type="CDD" id="cd01991">
    <property type="entry name" value="Asn_synthase_B_C"/>
    <property type="match status" value="1"/>
</dbReference>
<dbReference type="CDD" id="cd00712">
    <property type="entry name" value="AsnB"/>
    <property type="match status" value="1"/>
</dbReference>
<dbReference type="GO" id="GO:0006529">
    <property type="term" value="P:asparagine biosynthetic process"/>
    <property type="evidence" value="ECO:0007669"/>
    <property type="project" value="UniProtKB-KW"/>
</dbReference>
<dbReference type="NCBIfam" id="TIGR01536">
    <property type="entry name" value="asn_synth_AEB"/>
    <property type="match status" value="1"/>
</dbReference>
<dbReference type="InterPro" id="IPR017932">
    <property type="entry name" value="GATase_2_dom"/>
</dbReference>
<evidence type="ECO:0000256" key="8">
    <source>
        <dbReference type="PIRSR" id="PIRSR001589-1"/>
    </source>
</evidence>
<evidence type="ECO:0000256" key="9">
    <source>
        <dbReference type="PIRSR" id="PIRSR001589-2"/>
    </source>
</evidence>
<organism evidence="12">
    <name type="scientific">Desulfobacca acetoxidans</name>
    <dbReference type="NCBI Taxonomy" id="60893"/>
    <lineage>
        <taxon>Bacteria</taxon>
        <taxon>Pseudomonadati</taxon>
        <taxon>Thermodesulfobacteriota</taxon>
        <taxon>Desulfobaccia</taxon>
        <taxon>Desulfobaccales</taxon>
        <taxon>Desulfobaccaceae</taxon>
        <taxon>Desulfobacca</taxon>
    </lineage>
</organism>
<dbReference type="EC" id="6.3.5.4" evidence="3"/>
<dbReference type="InterPro" id="IPR001962">
    <property type="entry name" value="Asn_synthase"/>
</dbReference>
<dbReference type="Gene3D" id="3.40.50.620">
    <property type="entry name" value="HUPs"/>
    <property type="match status" value="1"/>
</dbReference>
<evidence type="ECO:0000256" key="10">
    <source>
        <dbReference type="PIRSR" id="PIRSR001589-3"/>
    </source>
</evidence>
<dbReference type="PROSITE" id="PS51278">
    <property type="entry name" value="GATASE_TYPE_2"/>
    <property type="match status" value="1"/>
</dbReference>
<dbReference type="InterPro" id="IPR014729">
    <property type="entry name" value="Rossmann-like_a/b/a_fold"/>
</dbReference>
<dbReference type="GO" id="GO:0004066">
    <property type="term" value="F:asparagine synthase (glutamine-hydrolyzing) activity"/>
    <property type="evidence" value="ECO:0007669"/>
    <property type="project" value="UniProtKB-EC"/>
</dbReference>
<comment type="caution">
    <text evidence="12">The sequence shown here is derived from an EMBL/GenBank/DDBJ whole genome shotgun (WGS) entry which is preliminary data.</text>
</comment>
<keyword evidence="5 9" id="KW-0067">ATP-binding</keyword>
<feature type="binding site" evidence="9">
    <location>
        <begin position="365"/>
        <end position="366"/>
    </location>
    <ligand>
        <name>ATP</name>
        <dbReference type="ChEBI" id="CHEBI:30616"/>
    </ligand>
</feature>
<comment type="catalytic activity">
    <reaction evidence="7">
        <text>L-aspartate + L-glutamine + ATP + H2O = L-asparagine + L-glutamate + AMP + diphosphate + H(+)</text>
        <dbReference type="Rhea" id="RHEA:12228"/>
        <dbReference type="ChEBI" id="CHEBI:15377"/>
        <dbReference type="ChEBI" id="CHEBI:15378"/>
        <dbReference type="ChEBI" id="CHEBI:29985"/>
        <dbReference type="ChEBI" id="CHEBI:29991"/>
        <dbReference type="ChEBI" id="CHEBI:30616"/>
        <dbReference type="ChEBI" id="CHEBI:33019"/>
        <dbReference type="ChEBI" id="CHEBI:58048"/>
        <dbReference type="ChEBI" id="CHEBI:58359"/>
        <dbReference type="ChEBI" id="CHEBI:456215"/>
        <dbReference type="EC" id="6.3.5.4"/>
    </reaction>
</comment>
<dbReference type="InterPro" id="IPR029055">
    <property type="entry name" value="Ntn_hydrolases_N"/>
</dbReference>
<evidence type="ECO:0000313" key="12">
    <source>
        <dbReference type="EMBL" id="HHS29357.1"/>
    </source>
</evidence>
<evidence type="ECO:0000256" key="3">
    <source>
        <dbReference type="ARBA" id="ARBA00012737"/>
    </source>
</evidence>
<evidence type="ECO:0000256" key="1">
    <source>
        <dbReference type="ARBA" id="ARBA00005187"/>
    </source>
</evidence>
<comment type="pathway">
    <text evidence="1">Amino-acid biosynthesis; L-asparagine biosynthesis; L-asparagine from L-aspartate (L-Gln route): step 1/1.</text>
</comment>
<dbReference type="InterPro" id="IPR033738">
    <property type="entry name" value="AsnB_N"/>
</dbReference>
<keyword evidence="12" id="KW-0436">Ligase</keyword>
<reference evidence="12" key="1">
    <citation type="journal article" date="2020" name="mSystems">
        <title>Genome- and Community-Level Interaction Insights into Carbon Utilization and Element Cycling Functions of Hydrothermarchaeota in Hydrothermal Sediment.</title>
        <authorList>
            <person name="Zhou Z."/>
            <person name="Liu Y."/>
            <person name="Xu W."/>
            <person name="Pan J."/>
            <person name="Luo Z.H."/>
            <person name="Li M."/>
        </authorList>
    </citation>
    <scope>NUCLEOTIDE SEQUENCE [LARGE SCALE GENOMIC DNA]</scope>
    <source>
        <strain evidence="12">SpSt-767</strain>
    </source>
</reference>
<sequence>MCGICGIVYTDPERQVDPGLLERMARIQAHRGPDDRGVWQQGPAGLGHVRLSIIDLSPLGHQPMSNEDNSVWITYNGEIYNFLELRQELQQKGHTFRSRTDTEVIIHLWEEEGVKCVERLRGMFAFAIWDDREKVLFLARDRMGKKPLFYAMLPDRFLFASEIKGILEDQDFQPEVDLRAIHYYLAYQSVPSPYCAFRGIHKLPPAHCLLVKDGAGVPRRYWKLSYHEKLSVNGARAEERLQEEIVERLREAVQIRLVSDVPLGAFLSGGLDSSMIVALMAGIVNRAVKTFSISFSQEEYDEVRYARMVADRYETDHYEFEVTPDARAIFPELVWHYNEPFADPSAIPTYYVSKLARHHVTVVLSGDGGDENFAGYPRYAFHGQFGQQGGWFAKLQQWLGGLWAWQAFTRQQQLWKDPGALRAFSPRLFSYYWRITQVHELYQANLYTDGMKAATAAYPAFRLILEKYRASDARSFLDALLNLDLDLYLPDTLMAKVDIASMAHSLETRAPMLDHQFLEFVAKIPADLKLKDGRQSKYIFKKAAEPFLPREIIYRPKMGFGVPTDHWFRQDLKDLVNDTLLSPKATGRGYFRRNSLEKMLAEHQSGKKNWQYVIWNLLMLELWHQMFIDQTLAPPAPRSV</sequence>
<proteinExistence type="inferred from homology"/>
<dbReference type="EMBL" id="DTGR01000106">
    <property type="protein sequence ID" value="HHS29357.1"/>
    <property type="molecule type" value="Genomic_DNA"/>
</dbReference>